<reference evidence="1" key="1">
    <citation type="journal article" date="2018" name="Genome Biol.">
        <title>SKESA: strategic k-mer extension for scrupulous assemblies.</title>
        <authorList>
            <person name="Souvorov A."/>
            <person name="Agarwala R."/>
            <person name="Lipman D.J."/>
        </authorList>
    </citation>
    <scope>NUCLEOTIDE SEQUENCE</scope>
    <source>
        <strain evidence="1">MA.CK_93/00001031</strain>
        <strain evidence="2">MA.CK_98/00001034</strain>
    </source>
</reference>
<sequence length="133" mass="15692">MKQMKKIADTIKKYSFFDPFPTTDYFALIVHKSNNQRLFDAIIELNEESKKVLLQLNDEIKKSAGKEDLGDTERLLRIFINEARDFKARESEWDKVLATKCERHPSQGRRIFRNRDEELELGALRRYAQRIGG</sequence>
<gene>
    <name evidence="2" type="ORF">G8577_003691</name>
    <name evidence="1" type="ORF">G9F11_002121</name>
</gene>
<evidence type="ECO:0000313" key="2">
    <source>
        <dbReference type="EMBL" id="HAG5257458.1"/>
    </source>
</evidence>
<proteinExistence type="predicted"/>
<name>A0A750HKY1_SALER</name>
<protein>
    <submittedName>
        <fullName evidence="1">Uncharacterized protein</fullName>
    </submittedName>
</protein>
<dbReference type="AlphaFoldDB" id="A0A750HKY1"/>
<reference evidence="1" key="2">
    <citation type="submission" date="2020-02" db="EMBL/GenBank/DDBJ databases">
        <authorList>
            <consortium name="NCBI Pathogen Detection Project"/>
        </authorList>
    </citation>
    <scope>NUCLEOTIDE SEQUENCE</scope>
    <source>
        <strain evidence="1">MA.CK_93/00001031</strain>
        <strain evidence="2">MA.CK_98/00001034</strain>
    </source>
</reference>
<organism evidence="1">
    <name type="scientific">Salmonella enterica</name>
    <name type="common">Salmonella choleraesuis</name>
    <dbReference type="NCBI Taxonomy" id="28901"/>
    <lineage>
        <taxon>Bacteria</taxon>
        <taxon>Pseudomonadati</taxon>
        <taxon>Pseudomonadota</taxon>
        <taxon>Gammaproteobacteria</taxon>
        <taxon>Enterobacterales</taxon>
        <taxon>Enterobacteriaceae</taxon>
        <taxon>Salmonella</taxon>
    </lineage>
</organism>
<dbReference type="EMBL" id="DAAVPY010000005">
    <property type="protein sequence ID" value="HAF6259531.1"/>
    <property type="molecule type" value="Genomic_DNA"/>
</dbReference>
<dbReference type="EMBL" id="DAAYPZ010000010">
    <property type="protein sequence ID" value="HAG5257458.1"/>
    <property type="molecule type" value="Genomic_DNA"/>
</dbReference>
<accession>A0A750HKY1</accession>
<comment type="caution">
    <text evidence="1">The sequence shown here is derived from an EMBL/GenBank/DDBJ whole genome shotgun (WGS) entry which is preliminary data.</text>
</comment>
<evidence type="ECO:0000313" key="1">
    <source>
        <dbReference type="EMBL" id="HAF6259531.1"/>
    </source>
</evidence>